<dbReference type="RefSeq" id="WP_210660201.1">
    <property type="nucleotide sequence ID" value="NZ_JAGKQQ010000001.1"/>
</dbReference>
<evidence type="ECO:0000259" key="1">
    <source>
        <dbReference type="SMART" id="SM00471"/>
    </source>
</evidence>
<keyword evidence="3" id="KW-1185">Reference proteome</keyword>
<dbReference type="Gene3D" id="1.10.3210.10">
    <property type="entry name" value="Hypothetical protein af1432"/>
    <property type="match status" value="1"/>
</dbReference>
<sequence length="434" mass="49449">MNKRLHELRDPIHTFIRLDTDERQVLDSRPVQRLRYIHQLALTYLIYPGATHKRFEHSLGVMELAGRVYDIVTNPANLVSEAARDLVPTFGSFDHQRWRRVVRMAALCHDIGHLPFSHAGEELLPDKKKHEHLTIALVESKLMRPLWDALNIKPADVARLGVGPGKYPSPAFSDWEAILSEIITGDAFGADRIDYLLRDGYHAGVAYGQFDHNRLIDNLRILPKTADRDAELTLGIDSGGLHATEALLLARYFMYTQVYFHPVRRVYDHHLVSFFKAGLPNGQFSLDLEQHLQMTDNELTAELFAAARTPAHAGCVPARLIAEREHFRLVYQRNPEDLAKNVNAAAVFAEELASRFSSTSVHYARYRERNRAIDFPVWTRGGVCSALALSEILNRLPVAGFDYIFVAQDKKLEAERWLRDNRERMLSPEVGTET</sequence>
<dbReference type="InterPro" id="IPR050135">
    <property type="entry name" value="dGTPase-like"/>
</dbReference>
<dbReference type="InterPro" id="IPR045509">
    <property type="entry name" value="HD_assoc_2"/>
</dbReference>
<evidence type="ECO:0000313" key="2">
    <source>
        <dbReference type="EMBL" id="MBP3959524.1"/>
    </source>
</evidence>
<accession>A0ABS5C0P3</accession>
<evidence type="ECO:0000313" key="3">
    <source>
        <dbReference type="Proteomes" id="UP000676565"/>
    </source>
</evidence>
<gene>
    <name evidence="2" type="ORF">J8F10_30130</name>
</gene>
<dbReference type="Proteomes" id="UP000676565">
    <property type="component" value="Unassembled WGS sequence"/>
</dbReference>
<dbReference type="CDD" id="cd00077">
    <property type="entry name" value="HDc"/>
    <property type="match status" value="1"/>
</dbReference>
<dbReference type="PANTHER" id="PTHR11373">
    <property type="entry name" value="DEOXYNUCLEOSIDE TRIPHOSPHATE TRIPHOSPHOHYDROLASE"/>
    <property type="match status" value="1"/>
</dbReference>
<dbReference type="Pfam" id="PF01966">
    <property type="entry name" value="HD"/>
    <property type="match status" value="1"/>
</dbReference>
<protein>
    <submittedName>
        <fullName evidence="2">HD domain-containing protein</fullName>
    </submittedName>
</protein>
<dbReference type="EMBL" id="JAGKQQ010000001">
    <property type="protein sequence ID" value="MBP3959524.1"/>
    <property type="molecule type" value="Genomic_DNA"/>
</dbReference>
<dbReference type="InterPro" id="IPR003607">
    <property type="entry name" value="HD/PDEase_dom"/>
</dbReference>
<name>A0ABS5C0P3_9BACT</name>
<dbReference type="InterPro" id="IPR006674">
    <property type="entry name" value="HD_domain"/>
</dbReference>
<feature type="domain" description="HD/PDEase" evidence="1">
    <location>
        <begin position="50"/>
        <end position="205"/>
    </location>
</feature>
<proteinExistence type="predicted"/>
<dbReference type="SUPFAM" id="SSF109604">
    <property type="entry name" value="HD-domain/PDEase-like"/>
    <property type="match status" value="1"/>
</dbReference>
<dbReference type="PANTHER" id="PTHR11373:SF4">
    <property type="entry name" value="DEOXYNUCLEOSIDE TRIPHOSPHATE TRIPHOSPHOHYDROLASE SAMHD1"/>
    <property type="match status" value="1"/>
</dbReference>
<comment type="caution">
    <text evidence="2">The sequence shown here is derived from an EMBL/GenBank/DDBJ whole genome shotgun (WGS) entry which is preliminary data.</text>
</comment>
<dbReference type="SMART" id="SM00471">
    <property type="entry name" value="HDc"/>
    <property type="match status" value="1"/>
</dbReference>
<reference evidence="2 3" key="1">
    <citation type="submission" date="2021-04" db="EMBL/GenBank/DDBJ databases">
        <authorList>
            <person name="Ivanova A."/>
        </authorList>
    </citation>
    <scope>NUCLEOTIDE SEQUENCE [LARGE SCALE GENOMIC DNA]</scope>
    <source>
        <strain evidence="2 3">G18</strain>
    </source>
</reference>
<organism evidence="2 3">
    <name type="scientific">Gemmata palustris</name>
    <dbReference type="NCBI Taxonomy" id="2822762"/>
    <lineage>
        <taxon>Bacteria</taxon>
        <taxon>Pseudomonadati</taxon>
        <taxon>Planctomycetota</taxon>
        <taxon>Planctomycetia</taxon>
        <taxon>Gemmatales</taxon>
        <taxon>Gemmataceae</taxon>
        <taxon>Gemmata</taxon>
    </lineage>
</organism>
<dbReference type="Pfam" id="PF19276">
    <property type="entry name" value="HD_assoc_2"/>
    <property type="match status" value="1"/>
</dbReference>